<name>A0A6J5VKZ5_PRUAR</name>
<dbReference type="AlphaFoldDB" id="A0A6J5VKZ5"/>
<protein>
    <submittedName>
        <fullName evidence="1">Uncharacterized protein</fullName>
    </submittedName>
</protein>
<evidence type="ECO:0000313" key="1">
    <source>
        <dbReference type="EMBL" id="CAB4289809.1"/>
    </source>
</evidence>
<dbReference type="EMBL" id="CAEKDK010000008">
    <property type="protein sequence ID" value="CAB4289809.1"/>
    <property type="molecule type" value="Genomic_DNA"/>
</dbReference>
<dbReference type="Proteomes" id="UP000507222">
    <property type="component" value="Unassembled WGS sequence"/>
</dbReference>
<proteinExistence type="predicted"/>
<organism evidence="1 2">
    <name type="scientific">Prunus armeniaca</name>
    <name type="common">Apricot</name>
    <name type="synonym">Armeniaca vulgaris</name>
    <dbReference type="NCBI Taxonomy" id="36596"/>
    <lineage>
        <taxon>Eukaryota</taxon>
        <taxon>Viridiplantae</taxon>
        <taxon>Streptophyta</taxon>
        <taxon>Embryophyta</taxon>
        <taxon>Tracheophyta</taxon>
        <taxon>Spermatophyta</taxon>
        <taxon>Magnoliopsida</taxon>
        <taxon>eudicotyledons</taxon>
        <taxon>Gunneridae</taxon>
        <taxon>Pentapetalae</taxon>
        <taxon>rosids</taxon>
        <taxon>fabids</taxon>
        <taxon>Rosales</taxon>
        <taxon>Rosaceae</taxon>
        <taxon>Amygdaloideae</taxon>
        <taxon>Amygdaleae</taxon>
        <taxon>Prunus</taxon>
    </lineage>
</organism>
<evidence type="ECO:0000313" key="2">
    <source>
        <dbReference type="Proteomes" id="UP000507222"/>
    </source>
</evidence>
<accession>A0A6J5VKZ5</accession>
<reference evidence="1 2" key="1">
    <citation type="submission" date="2020-05" db="EMBL/GenBank/DDBJ databases">
        <authorList>
            <person name="Campoy J."/>
            <person name="Schneeberger K."/>
            <person name="Spophaly S."/>
        </authorList>
    </citation>
    <scope>NUCLEOTIDE SEQUENCE [LARGE SCALE GENOMIC DNA]</scope>
    <source>
        <strain evidence="1">PruArmRojPasFocal</strain>
    </source>
</reference>
<sequence length="104" mass="12082">MGLEGAWQIRLFPRFVYGNLMGKLRIFTCDIIDDVEASMFYSGTGFWRAQDAWPYHIKRALELLFDAQSSTGYCIGKHTSIVRDLKPSNFNPKEKLWTRFPQEG</sequence>
<gene>
    <name evidence="1" type="ORF">CURHAP_LOCUS49393</name>
</gene>